<protein>
    <submittedName>
        <fullName evidence="1">Uncharacterized protein</fullName>
    </submittedName>
</protein>
<dbReference type="EMBL" id="MU277283">
    <property type="protein sequence ID" value="KAI0055674.1"/>
    <property type="molecule type" value="Genomic_DNA"/>
</dbReference>
<evidence type="ECO:0000313" key="1">
    <source>
        <dbReference type="EMBL" id="KAI0055674.1"/>
    </source>
</evidence>
<reference evidence="1" key="2">
    <citation type="journal article" date="2022" name="New Phytol.">
        <title>Evolutionary transition to the ectomycorrhizal habit in the genomes of a hyperdiverse lineage of mushroom-forming fungi.</title>
        <authorList>
            <person name="Looney B."/>
            <person name="Miyauchi S."/>
            <person name="Morin E."/>
            <person name="Drula E."/>
            <person name="Courty P.E."/>
            <person name="Kohler A."/>
            <person name="Kuo A."/>
            <person name="LaButti K."/>
            <person name="Pangilinan J."/>
            <person name="Lipzen A."/>
            <person name="Riley R."/>
            <person name="Andreopoulos W."/>
            <person name="He G."/>
            <person name="Johnson J."/>
            <person name="Nolan M."/>
            <person name="Tritt A."/>
            <person name="Barry K.W."/>
            <person name="Grigoriev I.V."/>
            <person name="Nagy L.G."/>
            <person name="Hibbett D."/>
            <person name="Henrissat B."/>
            <person name="Matheny P.B."/>
            <person name="Labbe J."/>
            <person name="Martin F.M."/>
        </authorList>
    </citation>
    <scope>NUCLEOTIDE SEQUENCE</scope>
    <source>
        <strain evidence="1">HHB10654</strain>
    </source>
</reference>
<accession>A0ACB8SGI7</accession>
<gene>
    <name evidence="1" type="ORF">BV25DRAFT_1921634</name>
</gene>
<keyword evidence="2" id="KW-1185">Reference proteome</keyword>
<evidence type="ECO:0000313" key="2">
    <source>
        <dbReference type="Proteomes" id="UP000814140"/>
    </source>
</evidence>
<name>A0ACB8SGI7_9AGAM</name>
<organism evidence="1 2">
    <name type="scientific">Artomyces pyxidatus</name>
    <dbReference type="NCBI Taxonomy" id="48021"/>
    <lineage>
        <taxon>Eukaryota</taxon>
        <taxon>Fungi</taxon>
        <taxon>Dikarya</taxon>
        <taxon>Basidiomycota</taxon>
        <taxon>Agaricomycotina</taxon>
        <taxon>Agaricomycetes</taxon>
        <taxon>Russulales</taxon>
        <taxon>Auriscalpiaceae</taxon>
        <taxon>Artomyces</taxon>
    </lineage>
</organism>
<comment type="caution">
    <text evidence="1">The sequence shown here is derived from an EMBL/GenBank/DDBJ whole genome shotgun (WGS) entry which is preliminary data.</text>
</comment>
<proteinExistence type="predicted"/>
<reference evidence="1" key="1">
    <citation type="submission" date="2021-03" db="EMBL/GenBank/DDBJ databases">
        <authorList>
            <consortium name="DOE Joint Genome Institute"/>
            <person name="Ahrendt S."/>
            <person name="Looney B.P."/>
            <person name="Miyauchi S."/>
            <person name="Morin E."/>
            <person name="Drula E."/>
            <person name="Courty P.E."/>
            <person name="Chicoki N."/>
            <person name="Fauchery L."/>
            <person name="Kohler A."/>
            <person name="Kuo A."/>
            <person name="Labutti K."/>
            <person name="Pangilinan J."/>
            <person name="Lipzen A."/>
            <person name="Riley R."/>
            <person name="Andreopoulos W."/>
            <person name="He G."/>
            <person name="Johnson J."/>
            <person name="Barry K.W."/>
            <person name="Grigoriev I.V."/>
            <person name="Nagy L."/>
            <person name="Hibbett D."/>
            <person name="Henrissat B."/>
            <person name="Matheny P.B."/>
            <person name="Labbe J."/>
            <person name="Martin F."/>
        </authorList>
    </citation>
    <scope>NUCLEOTIDE SEQUENCE</scope>
    <source>
        <strain evidence="1">HHB10654</strain>
    </source>
</reference>
<sequence>MTQTQPSEPEYIQLPTWTDHHIPGVDTYYGLSNTMFRGVYTSWSVVGPIVHGIPGAECVRYHTYEEAFEAITAAQEVRDLLARMQHASIDPMGPPTTLPPFQAPSPAIAALDGPTESFTSDASQAMTSQVPPLQVPPSPVPPPQVPPPPPHIPRGSRPRGGWAVFAVAVGRQRGIFQTAEEMVEMTTGYPNNSGRGFRTQEEAVEWLEAHPA</sequence>
<dbReference type="Proteomes" id="UP000814140">
    <property type="component" value="Unassembled WGS sequence"/>
</dbReference>